<dbReference type="EMBL" id="JACHJQ010000012">
    <property type="protein sequence ID" value="MBB4912292.1"/>
    <property type="molecule type" value="Genomic_DNA"/>
</dbReference>
<protein>
    <submittedName>
        <fullName evidence="1">Uncharacterized protein</fullName>
    </submittedName>
</protein>
<accession>A0A7W7QEV1</accession>
<reference evidence="1 2" key="1">
    <citation type="submission" date="2020-08" db="EMBL/GenBank/DDBJ databases">
        <title>Genomic Encyclopedia of Type Strains, Phase III (KMG-III): the genomes of soil and plant-associated and newly described type strains.</title>
        <authorList>
            <person name="Whitman W."/>
        </authorList>
    </citation>
    <scope>NUCLEOTIDE SEQUENCE [LARGE SCALE GENOMIC DNA]</scope>
    <source>
        <strain evidence="1 2">CECT 8960</strain>
    </source>
</reference>
<comment type="caution">
    <text evidence="1">The sequence shown here is derived from an EMBL/GenBank/DDBJ whole genome shotgun (WGS) entry which is preliminary data.</text>
</comment>
<evidence type="ECO:0000313" key="1">
    <source>
        <dbReference type="EMBL" id="MBB4912292.1"/>
    </source>
</evidence>
<gene>
    <name evidence="1" type="ORF">FHR82_008563</name>
</gene>
<organism evidence="1 2">
    <name type="scientific">Actinophytocola algeriensis</name>
    <dbReference type="NCBI Taxonomy" id="1768010"/>
    <lineage>
        <taxon>Bacteria</taxon>
        <taxon>Bacillati</taxon>
        <taxon>Actinomycetota</taxon>
        <taxon>Actinomycetes</taxon>
        <taxon>Pseudonocardiales</taxon>
        <taxon>Pseudonocardiaceae</taxon>
    </lineage>
</organism>
<sequence length="65" mass="7153">MVYLSAAESAAITGQYFSFVGDRFAIWAHPAESLVTHRDGGWTPAQLATDFAEYAQHLQRHTKAG</sequence>
<dbReference type="RefSeq" id="WP_184816292.1">
    <property type="nucleotide sequence ID" value="NZ_JACHJQ010000012.1"/>
</dbReference>
<proteinExistence type="predicted"/>
<evidence type="ECO:0000313" key="2">
    <source>
        <dbReference type="Proteomes" id="UP000520767"/>
    </source>
</evidence>
<dbReference type="Proteomes" id="UP000520767">
    <property type="component" value="Unassembled WGS sequence"/>
</dbReference>
<keyword evidence="2" id="KW-1185">Reference proteome</keyword>
<dbReference type="AlphaFoldDB" id="A0A7W7QEV1"/>
<name>A0A7W7QEV1_9PSEU</name>